<keyword evidence="1" id="KW-0472">Membrane</keyword>
<accession>A0ABW6KGU4</accession>
<proteinExistence type="predicted"/>
<dbReference type="InterPro" id="IPR040680">
    <property type="entry name" value="DUF5643"/>
</dbReference>
<reference evidence="4 5" key="1">
    <citation type="submission" date="2024-08" db="EMBL/GenBank/DDBJ databases">
        <title>Two novel Cytobacillus novel species.</title>
        <authorList>
            <person name="Liu G."/>
        </authorList>
    </citation>
    <scope>NUCLEOTIDE SEQUENCE [LARGE SCALE GENOMIC DNA]</scope>
    <source>
        <strain evidence="4 5">FJAT-54145</strain>
    </source>
</reference>
<organism evidence="4 5">
    <name type="scientific">Cytobacillus spartinae</name>
    <dbReference type="NCBI Taxonomy" id="3299023"/>
    <lineage>
        <taxon>Bacteria</taxon>
        <taxon>Bacillati</taxon>
        <taxon>Bacillota</taxon>
        <taxon>Bacilli</taxon>
        <taxon>Bacillales</taxon>
        <taxon>Bacillaceae</taxon>
        <taxon>Cytobacillus</taxon>
    </lineage>
</organism>
<dbReference type="InterPro" id="IPR025436">
    <property type="entry name" value="DUF4179"/>
</dbReference>
<evidence type="ECO:0000313" key="4">
    <source>
        <dbReference type="EMBL" id="MFE8702954.1"/>
    </source>
</evidence>
<evidence type="ECO:0000313" key="5">
    <source>
        <dbReference type="Proteomes" id="UP001601059"/>
    </source>
</evidence>
<gene>
    <name evidence="4" type="ORF">ACFYKX_20305</name>
</gene>
<feature type="transmembrane region" description="Helical" evidence="1">
    <location>
        <begin position="50"/>
        <end position="67"/>
    </location>
</feature>
<feature type="domain" description="DUF4179" evidence="2">
    <location>
        <begin position="47"/>
        <end position="136"/>
    </location>
</feature>
<evidence type="ECO:0000256" key="1">
    <source>
        <dbReference type="SAM" id="Phobius"/>
    </source>
</evidence>
<keyword evidence="1" id="KW-0812">Transmembrane</keyword>
<protein>
    <submittedName>
        <fullName evidence="4">DUF4179 domain-containing protein</fullName>
    </submittedName>
</protein>
<sequence>MNEKEEKFLNERKNQLDQIEIPSRIDDYILSGLRKGKKNRTSKTGYWKKASLLVACLLLFLVGSIRFSPTVAAQMGKVPIFEGLVKLITMDKGLKLALENDFIRPIGVFDEHDGIKFTIDALMADESRILLFYTMENDGSVKEDVFINGIEFTDENDHPLRNYGVSYGSSNFESTWVSEEGVIDISMQEGASFPETIYAKVKLARAAGEESTSDQRHSAEVISTWNMKVPIDKNLFTGLKEVHELNETVEIGGQKFTFKEMVIHPTRIGLEVEYDPDNTKKIFQFDDIMLVDEKGESFGTINNGVSASHIDENRVILYFQSNYFSKPENIYIKGTSVRALEKKSLHVEVDLEQGKLLNLPDERLTFKGVRKSTEGLVLDFNLKITDPSDKDRHFDLFSSTYKDASQKEYFSNSSGSSSDGDTQYQQYYIEDRPYESPLILTINDYPSRITGSFNIKVK</sequence>
<evidence type="ECO:0000259" key="3">
    <source>
        <dbReference type="Pfam" id="PF18705"/>
    </source>
</evidence>
<keyword evidence="5" id="KW-1185">Reference proteome</keyword>
<dbReference type="Gene3D" id="2.60.40.1630">
    <property type="entry name" value="bacillus anthracis domain"/>
    <property type="match status" value="1"/>
</dbReference>
<name>A0ABW6KGU4_9BACI</name>
<dbReference type="EMBL" id="JBIACK010000012">
    <property type="protein sequence ID" value="MFE8702954.1"/>
    <property type="molecule type" value="Genomic_DNA"/>
</dbReference>
<evidence type="ECO:0000259" key="2">
    <source>
        <dbReference type="Pfam" id="PF13786"/>
    </source>
</evidence>
<feature type="domain" description="DUF5643" evidence="3">
    <location>
        <begin position="241"/>
        <end position="348"/>
    </location>
</feature>
<dbReference type="Pfam" id="PF18705">
    <property type="entry name" value="DUF5643"/>
    <property type="match status" value="1"/>
</dbReference>
<comment type="caution">
    <text evidence="4">The sequence shown here is derived from an EMBL/GenBank/DDBJ whole genome shotgun (WGS) entry which is preliminary data.</text>
</comment>
<dbReference type="Pfam" id="PF13786">
    <property type="entry name" value="DUF4179"/>
    <property type="match status" value="1"/>
</dbReference>
<dbReference type="Proteomes" id="UP001601059">
    <property type="component" value="Unassembled WGS sequence"/>
</dbReference>
<dbReference type="RefSeq" id="WP_389363077.1">
    <property type="nucleotide sequence ID" value="NZ_JBIACK010000012.1"/>
</dbReference>
<keyword evidence="1" id="KW-1133">Transmembrane helix</keyword>